<dbReference type="EMBL" id="RYZI01000161">
    <property type="protein sequence ID" value="RWA09262.1"/>
    <property type="molecule type" value="Genomic_DNA"/>
</dbReference>
<dbReference type="AlphaFoldDB" id="A0A439D4C7"/>
<comment type="caution">
    <text evidence="1">The sequence shown here is derived from an EMBL/GenBank/DDBJ whole genome shotgun (WGS) entry which is preliminary data.</text>
</comment>
<reference evidence="1 2" key="1">
    <citation type="submission" date="2018-12" db="EMBL/GenBank/DDBJ databases">
        <title>Draft genome sequence of Xylaria grammica IHI A82.</title>
        <authorList>
            <person name="Buettner E."/>
            <person name="Kellner H."/>
        </authorList>
    </citation>
    <scope>NUCLEOTIDE SEQUENCE [LARGE SCALE GENOMIC DNA]</scope>
    <source>
        <strain evidence="1 2">IHI A82</strain>
    </source>
</reference>
<evidence type="ECO:0008006" key="3">
    <source>
        <dbReference type="Google" id="ProtNLM"/>
    </source>
</evidence>
<protein>
    <recommendedName>
        <fullName evidence="3">Fungal N-terminal domain-containing protein</fullName>
    </recommendedName>
</protein>
<accession>A0A439D4C7</accession>
<organism evidence="1 2">
    <name type="scientific">Xylaria grammica</name>
    <dbReference type="NCBI Taxonomy" id="363999"/>
    <lineage>
        <taxon>Eukaryota</taxon>
        <taxon>Fungi</taxon>
        <taxon>Dikarya</taxon>
        <taxon>Ascomycota</taxon>
        <taxon>Pezizomycotina</taxon>
        <taxon>Sordariomycetes</taxon>
        <taxon>Xylariomycetidae</taxon>
        <taxon>Xylariales</taxon>
        <taxon>Xylariaceae</taxon>
        <taxon>Xylaria</taxon>
    </lineage>
</organism>
<keyword evidence="2" id="KW-1185">Reference proteome</keyword>
<evidence type="ECO:0000313" key="1">
    <source>
        <dbReference type="EMBL" id="RWA09262.1"/>
    </source>
</evidence>
<proteinExistence type="predicted"/>
<gene>
    <name evidence="1" type="ORF">EKO27_g5832</name>
</gene>
<sequence length="1115" mass="125989">MGDPVGVAGTAVGVVSLGLQLYGGLKQYFDDFNSRDERVAKTLSFLEQLKEALDIINAATRSLRTRQQAPADTVLSCLRSCLGEMQVLQTKMQEFGPSQQINLKGKMKEMKKKLEYPFQISVIEEIGKNLERIMSQLLLTIHGLELHSHLTTSANIDALGDAIKSQTTILSRIESGSDTIHKISNSNSAQLTEINSSVQPLMPMLQSLESVTEEWLGKIENQVHTNHSVTTTRLDVLESGVTEVLSILRHINDQKPSMGQEDTAKYLVGTLVSKPSLLRDVHKSYGFRQDGIESTSNPHTNMSKSSSMALAQAVPMAYTPCRCRQWRRVDERNTRWYAFCFFSKEKTVRTHHPSCSRYPSRVIEHQQTFGVTYYGLRRLLSTAVSVSLSLDYGAGGTSISPTFRCHHVVDKLQSPPFRMIKVLSTALGDLASKTCDGTLAKTITIGCISWINEAYYKRVASPLDVTDDGLTLIDYFDEIMLIYKESIRDSASSLLAIATLFELGVTVSQQRWSSKLSSPGEVMRDVTGYPLPLVLRKTPDLQYAFSANHIDFLFHRDTIKQFDEISDIVELDLDSLCTVLLHQDLNGLSQILINKLKHSVRSGQYGPIKSLMELAVSWPVGLKRILEIEPRFFNSNDMKTLFQMVTLDSRALCERASGLAAICSDCNCSEFAELTEILLEHGCPLTEDDMDEFFRHYGEPSEKTVYAILRHLQVWRKRLRDTLDLYLPIGSQDQSTVHESSLLDYEAACAVKKLQAIGLDPYIMFGLTRGDYRLGSSLNRPHSIFHMIDKVDHAQIAFDLGFRDVDALSEKGTPLSQRIILDEYPSTMEYWIWLIDHGADYTRELPWIIEDGAQRLDNTVELPRYSILHSIFRPSEYYRMYGRDWLDRSVSSILGSPCLPYLAGSSLYDGCSAIDAFSSDIDAISWAIDTFSRAIEHSTLIEAVIRCITFDRLGIRHTCCASINIRDLYKLPADYGSDFDELREEDEDRVNQLNQLVANFIDQYNASNVSLTDFINGPWAEQILRIKLEEASQDWTVEEKSELLAIGVLPKGKTVDAASKSDSRDENKHRGIIRNASRLKPEYWSRQFEIIANGGWSKEEARRDVYEWPIYYKGL</sequence>
<name>A0A439D4C7_9PEZI</name>
<dbReference type="Proteomes" id="UP000286045">
    <property type="component" value="Unassembled WGS sequence"/>
</dbReference>
<evidence type="ECO:0000313" key="2">
    <source>
        <dbReference type="Proteomes" id="UP000286045"/>
    </source>
</evidence>